<dbReference type="AlphaFoldDB" id="A0AAV2ESH1"/>
<gene>
    <name evidence="2" type="ORF">LTRI10_LOCUS29593</name>
</gene>
<evidence type="ECO:0000256" key="1">
    <source>
        <dbReference type="SAM" id="MobiDB-lite"/>
    </source>
</evidence>
<accession>A0AAV2ESH1</accession>
<reference evidence="2 3" key="1">
    <citation type="submission" date="2024-04" db="EMBL/GenBank/DDBJ databases">
        <authorList>
            <person name="Fracassetti M."/>
        </authorList>
    </citation>
    <scope>NUCLEOTIDE SEQUENCE [LARGE SCALE GENOMIC DNA]</scope>
</reference>
<sequence length="70" mass="7689">MRRVLSPHQLCNLSRRLSCPPFPRPPERRRKKEEGGDGEGGSGSCDLVVVGGFRAFARVGRQSKLGVPRS</sequence>
<feature type="region of interest" description="Disordered" evidence="1">
    <location>
        <begin position="15"/>
        <end position="45"/>
    </location>
</feature>
<organism evidence="2 3">
    <name type="scientific">Linum trigynum</name>
    <dbReference type="NCBI Taxonomy" id="586398"/>
    <lineage>
        <taxon>Eukaryota</taxon>
        <taxon>Viridiplantae</taxon>
        <taxon>Streptophyta</taxon>
        <taxon>Embryophyta</taxon>
        <taxon>Tracheophyta</taxon>
        <taxon>Spermatophyta</taxon>
        <taxon>Magnoliopsida</taxon>
        <taxon>eudicotyledons</taxon>
        <taxon>Gunneridae</taxon>
        <taxon>Pentapetalae</taxon>
        <taxon>rosids</taxon>
        <taxon>fabids</taxon>
        <taxon>Malpighiales</taxon>
        <taxon>Linaceae</taxon>
        <taxon>Linum</taxon>
    </lineage>
</organism>
<name>A0AAV2ESH1_9ROSI</name>
<evidence type="ECO:0000313" key="3">
    <source>
        <dbReference type="Proteomes" id="UP001497516"/>
    </source>
</evidence>
<dbReference type="EMBL" id="OZ034818">
    <property type="protein sequence ID" value="CAL1388678.1"/>
    <property type="molecule type" value="Genomic_DNA"/>
</dbReference>
<proteinExistence type="predicted"/>
<dbReference type="Proteomes" id="UP001497516">
    <property type="component" value="Chromosome 5"/>
</dbReference>
<evidence type="ECO:0000313" key="2">
    <source>
        <dbReference type="EMBL" id="CAL1388678.1"/>
    </source>
</evidence>
<keyword evidence="3" id="KW-1185">Reference proteome</keyword>
<protein>
    <submittedName>
        <fullName evidence="2">Uncharacterized protein</fullName>
    </submittedName>
</protein>